<dbReference type="InterPro" id="IPR011009">
    <property type="entry name" value="Kinase-like_dom_sf"/>
</dbReference>
<evidence type="ECO:0000256" key="6">
    <source>
        <dbReference type="ARBA" id="ARBA00022679"/>
    </source>
</evidence>
<proteinExistence type="inferred from homology"/>
<evidence type="ECO:0000256" key="4">
    <source>
        <dbReference type="ARBA" id="ARBA00022490"/>
    </source>
</evidence>
<dbReference type="GO" id="GO:0005524">
    <property type="term" value="F:ATP binding"/>
    <property type="evidence" value="ECO:0007669"/>
    <property type="project" value="UniProtKB-UniRule"/>
</dbReference>
<keyword evidence="8 15" id="KW-0418">Kinase</keyword>
<dbReference type="GO" id="GO:0004674">
    <property type="term" value="F:protein serine/threonine kinase activity"/>
    <property type="evidence" value="ECO:0007669"/>
    <property type="project" value="UniProtKB-KW"/>
</dbReference>
<dbReference type="PANTHER" id="PTHR24346:SF82">
    <property type="entry name" value="KP78A-RELATED"/>
    <property type="match status" value="1"/>
</dbReference>
<dbReference type="Gene3D" id="1.10.510.10">
    <property type="entry name" value="Transferase(Phosphotransferase) domain 1"/>
    <property type="match status" value="1"/>
</dbReference>
<dbReference type="CDD" id="cd14003">
    <property type="entry name" value="STKc_AMPK-like"/>
    <property type="match status" value="1"/>
</dbReference>
<dbReference type="OrthoDB" id="193931at2759"/>
<feature type="binding site" evidence="12">
    <location>
        <position position="96"/>
    </location>
    <ligand>
        <name>ATP</name>
        <dbReference type="ChEBI" id="CHEBI:30616"/>
    </ligand>
</feature>
<dbReference type="EMBL" id="GG745328">
    <property type="protein sequence ID" value="KNE54266.1"/>
    <property type="molecule type" value="Genomic_DNA"/>
</dbReference>
<evidence type="ECO:0000259" key="14">
    <source>
        <dbReference type="PROSITE" id="PS50011"/>
    </source>
</evidence>
<feature type="domain" description="Protein kinase" evidence="14">
    <location>
        <begin position="67"/>
        <end position="319"/>
    </location>
</feature>
<evidence type="ECO:0000256" key="2">
    <source>
        <dbReference type="ARBA" id="ARBA00010791"/>
    </source>
</evidence>
<dbReference type="STRING" id="578462.A0A0L0RVZ9"/>
<dbReference type="PROSITE" id="PS00108">
    <property type="entry name" value="PROTEIN_KINASE_ST"/>
    <property type="match status" value="1"/>
</dbReference>
<dbReference type="InterPro" id="IPR000719">
    <property type="entry name" value="Prot_kinase_dom"/>
</dbReference>
<dbReference type="SMART" id="SM00220">
    <property type="entry name" value="S_TKc"/>
    <property type="match status" value="1"/>
</dbReference>
<dbReference type="InterPro" id="IPR008271">
    <property type="entry name" value="Ser/Thr_kinase_AS"/>
</dbReference>
<name>A0A0L0RVZ9_ALLM3</name>
<comment type="catalytic activity">
    <reaction evidence="11">
        <text>L-seryl-[protein] + ATP = O-phospho-L-seryl-[protein] + ADP + H(+)</text>
        <dbReference type="Rhea" id="RHEA:17989"/>
        <dbReference type="Rhea" id="RHEA-COMP:9863"/>
        <dbReference type="Rhea" id="RHEA-COMP:11604"/>
        <dbReference type="ChEBI" id="CHEBI:15378"/>
        <dbReference type="ChEBI" id="CHEBI:29999"/>
        <dbReference type="ChEBI" id="CHEBI:30616"/>
        <dbReference type="ChEBI" id="CHEBI:83421"/>
        <dbReference type="ChEBI" id="CHEBI:456216"/>
        <dbReference type="EC" id="2.7.11.1"/>
    </reaction>
</comment>
<keyword evidence="7 12" id="KW-0547">Nucleotide-binding</keyword>
<dbReference type="EC" id="2.7.11.1" evidence="3"/>
<feature type="compositionally biased region" description="Low complexity" evidence="13">
    <location>
        <begin position="590"/>
        <end position="610"/>
    </location>
</feature>
<keyword evidence="6" id="KW-0808">Transferase</keyword>
<evidence type="ECO:0000256" key="12">
    <source>
        <dbReference type="PROSITE-ProRule" id="PRU10141"/>
    </source>
</evidence>
<reference evidence="15 16" key="1">
    <citation type="submission" date="2009-11" db="EMBL/GenBank/DDBJ databases">
        <title>Annotation of Allomyces macrogynus ATCC 38327.</title>
        <authorList>
            <consortium name="The Broad Institute Genome Sequencing Platform"/>
            <person name="Russ C."/>
            <person name="Cuomo C."/>
            <person name="Burger G."/>
            <person name="Gray M.W."/>
            <person name="Holland P.W.H."/>
            <person name="King N."/>
            <person name="Lang F.B.F."/>
            <person name="Roger A.J."/>
            <person name="Ruiz-Trillo I."/>
            <person name="Young S.K."/>
            <person name="Zeng Q."/>
            <person name="Gargeya S."/>
            <person name="Fitzgerald M."/>
            <person name="Haas B."/>
            <person name="Abouelleil A."/>
            <person name="Alvarado L."/>
            <person name="Arachchi H.M."/>
            <person name="Berlin A."/>
            <person name="Chapman S.B."/>
            <person name="Gearin G."/>
            <person name="Goldberg J."/>
            <person name="Griggs A."/>
            <person name="Gujja S."/>
            <person name="Hansen M."/>
            <person name="Heiman D."/>
            <person name="Howarth C."/>
            <person name="Larimer J."/>
            <person name="Lui A."/>
            <person name="MacDonald P.J.P."/>
            <person name="McCowen C."/>
            <person name="Montmayeur A."/>
            <person name="Murphy C."/>
            <person name="Neiman D."/>
            <person name="Pearson M."/>
            <person name="Priest M."/>
            <person name="Roberts A."/>
            <person name="Saif S."/>
            <person name="Shea T."/>
            <person name="Sisk P."/>
            <person name="Stolte C."/>
            <person name="Sykes S."/>
            <person name="Wortman J."/>
            <person name="Nusbaum C."/>
            <person name="Birren B."/>
        </authorList>
    </citation>
    <scope>NUCLEOTIDE SEQUENCE [LARGE SCALE GENOMIC DNA]</scope>
    <source>
        <strain evidence="15 16">ATCC 38327</strain>
    </source>
</reference>
<evidence type="ECO:0000256" key="9">
    <source>
        <dbReference type="ARBA" id="ARBA00022840"/>
    </source>
</evidence>
<dbReference type="Pfam" id="PF00069">
    <property type="entry name" value="Pkinase"/>
    <property type="match status" value="1"/>
</dbReference>
<keyword evidence="4" id="KW-0963">Cytoplasm</keyword>
<evidence type="ECO:0000256" key="3">
    <source>
        <dbReference type="ARBA" id="ARBA00012513"/>
    </source>
</evidence>
<dbReference type="eggNOG" id="KOG0583">
    <property type="taxonomic scope" value="Eukaryota"/>
</dbReference>
<gene>
    <name evidence="15" type="ORF">AMAG_00258</name>
</gene>
<dbReference type="FunFam" id="1.10.510.10:FF:001222">
    <property type="entry name" value="Serine/threonine-protein kinase ppk25"/>
    <property type="match status" value="1"/>
</dbReference>
<dbReference type="VEuPathDB" id="FungiDB:AMAG_00258"/>
<dbReference type="FunFam" id="3.30.200.20:FF:000042">
    <property type="entry name" value="Aurora kinase A"/>
    <property type="match status" value="1"/>
</dbReference>
<dbReference type="GO" id="GO:0035556">
    <property type="term" value="P:intracellular signal transduction"/>
    <property type="evidence" value="ECO:0007669"/>
    <property type="project" value="TreeGrafter"/>
</dbReference>
<dbReference type="InterPro" id="IPR017441">
    <property type="entry name" value="Protein_kinase_ATP_BS"/>
</dbReference>
<dbReference type="PROSITE" id="PS00107">
    <property type="entry name" value="PROTEIN_KINASE_ATP"/>
    <property type="match status" value="1"/>
</dbReference>
<protein>
    <recommendedName>
        <fullName evidence="3">non-specific serine/threonine protein kinase</fullName>
        <ecNumber evidence="3">2.7.11.1</ecNumber>
    </recommendedName>
</protein>
<evidence type="ECO:0000256" key="13">
    <source>
        <dbReference type="SAM" id="MobiDB-lite"/>
    </source>
</evidence>
<dbReference type="PROSITE" id="PS50011">
    <property type="entry name" value="PROTEIN_KINASE_DOM"/>
    <property type="match status" value="1"/>
</dbReference>
<dbReference type="GO" id="GO:0005737">
    <property type="term" value="C:cytoplasm"/>
    <property type="evidence" value="ECO:0007669"/>
    <property type="project" value="UniProtKB-SubCell"/>
</dbReference>
<feature type="region of interest" description="Disordered" evidence="13">
    <location>
        <begin position="408"/>
        <end position="454"/>
    </location>
</feature>
<evidence type="ECO:0000256" key="1">
    <source>
        <dbReference type="ARBA" id="ARBA00004496"/>
    </source>
</evidence>
<evidence type="ECO:0000313" key="16">
    <source>
        <dbReference type="Proteomes" id="UP000054350"/>
    </source>
</evidence>
<accession>A0A0L0RVZ9</accession>
<evidence type="ECO:0000256" key="10">
    <source>
        <dbReference type="ARBA" id="ARBA00047899"/>
    </source>
</evidence>
<comment type="similarity">
    <text evidence="2">Belongs to the protein kinase superfamily. CAMK Ser/Thr protein kinase family. NIM1 subfamily.</text>
</comment>
<sequence length="620" mass="68232">MSRHGDRPVTPLAQATTFASNVHAHPLTPDPAQDVDAPMLGWEPEEQRKKSEWLDSFITSRTSMDEYTFIKTLGQGTFGKVKLAQHNQSGRKVAIKLIEKDNIKTDKQKTSVRREVRLLSLLHHRNIVCVHDVIETPTQICIVMEYLAGGELFDHIVKNHHLGEDEARRFVQQIVAAVDYCHQHSVIHRDLKPENLLLADDSTLKLIDFGFVNTFDGETLLDTFCGSPFYASPQMIRGIRYTGPESDVWSIAVILYAMLSGRLPFDAPDMRKLYDRIASGEYQCPSYFSPGVVDLLRKMLVVDPKRRFTVEQVKAHPWLQWPVPVAQDTLSMSPALPLRRDVIQSIEQFGFATADVHQVMAQALTGEVTRHPILGYYALLAAGGHGAHFNGLGNAAAKRVDSTYHSATVSPTGTVDRAASRASVASSQTSVASTSRRASTAPPTHGASAASTPFSTAGPRMTAVSLKGWSLTTQHDLAALMATFRRVQVLTGVRVYEKSTYVFACDVSNMGWDLHVFTVLADASLCVQLKRLRGTSCPQFCSYFLTEFKRELDLLFAPMPTAPPREGSGDQRQHAAVAGPTIVYPVARVASQAPGQPSTPSPSSSSSSSGYPRHWRASSF</sequence>
<evidence type="ECO:0000256" key="7">
    <source>
        <dbReference type="ARBA" id="ARBA00022741"/>
    </source>
</evidence>
<feature type="region of interest" description="Disordered" evidence="13">
    <location>
        <begin position="23"/>
        <end position="47"/>
    </location>
</feature>
<evidence type="ECO:0000256" key="5">
    <source>
        <dbReference type="ARBA" id="ARBA00022527"/>
    </source>
</evidence>
<feature type="compositionally biased region" description="Low complexity" evidence="13">
    <location>
        <begin position="414"/>
        <end position="441"/>
    </location>
</feature>
<dbReference type="PANTHER" id="PTHR24346">
    <property type="entry name" value="MAP/MICROTUBULE AFFINITY-REGULATING KINASE"/>
    <property type="match status" value="1"/>
</dbReference>
<reference evidence="16" key="2">
    <citation type="submission" date="2009-11" db="EMBL/GenBank/DDBJ databases">
        <title>The Genome Sequence of Allomyces macrogynus strain ATCC 38327.</title>
        <authorList>
            <consortium name="The Broad Institute Genome Sequencing Platform"/>
            <person name="Russ C."/>
            <person name="Cuomo C."/>
            <person name="Shea T."/>
            <person name="Young S.K."/>
            <person name="Zeng Q."/>
            <person name="Koehrsen M."/>
            <person name="Haas B."/>
            <person name="Borodovsky M."/>
            <person name="Guigo R."/>
            <person name="Alvarado L."/>
            <person name="Berlin A."/>
            <person name="Borenstein D."/>
            <person name="Chen Z."/>
            <person name="Engels R."/>
            <person name="Freedman E."/>
            <person name="Gellesch M."/>
            <person name="Goldberg J."/>
            <person name="Griggs A."/>
            <person name="Gujja S."/>
            <person name="Heiman D."/>
            <person name="Hepburn T."/>
            <person name="Howarth C."/>
            <person name="Jen D."/>
            <person name="Larson L."/>
            <person name="Lewis B."/>
            <person name="Mehta T."/>
            <person name="Park D."/>
            <person name="Pearson M."/>
            <person name="Roberts A."/>
            <person name="Saif S."/>
            <person name="Shenoy N."/>
            <person name="Sisk P."/>
            <person name="Stolte C."/>
            <person name="Sykes S."/>
            <person name="Walk T."/>
            <person name="White J."/>
            <person name="Yandava C."/>
            <person name="Burger G."/>
            <person name="Gray M.W."/>
            <person name="Holland P.W.H."/>
            <person name="King N."/>
            <person name="Lang F.B.F."/>
            <person name="Roger A.J."/>
            <person name="Ruiz-Trillo I."/>
            <person name="Lander E."/>
            <person name="Nusbaum C."/>
        </authorList>
    </citation>
    <scope>NUCLEOTIDE SEQUENCE [LARGE SCALE GENOMIC DNA]</scope>
    <source>
        <strain evidence="16">ATCC 38327</strain>
    </source>
</reference>
<organism evidence="15 16">
    <name type="scientific">Allomyces macrogynus (strain ATCC 38327)</name>
    <name type="common">Allomyces javanicus var. macrogynus</name>
    <dbReference type="NCBI Taxonomy" id="578462"/>
    <lineage>
        <taxon>Eukaryota</taxon>
        <taxon>Fungi</taxon>
        <taxon>Fungi incertae sedis</taxon>
        <taxon>Blastocladiomycota</taxon>
        <taxon>Blastocladiomycetes</taxon>
        <taxon>Blastocladiales</taxon>
        <taxon>Blastocladiaceae</taxon>
        <taxon>Allomyces</taxon>
    </lineage>
</organism>
<keyword evidence="16" id="KW-1185">Reference proteome</keyword>
<comment type="catalytic activity">
    <reaction evidence="10">
        <text>L-threonyl-[protein] + ATP = O-phospho-L-threonyl-[protein] + ADP + H(+)</text>
        <dbReference type="Rhea" id="RHEA:46608"/>
        <dbReference type="Rhea" id="RHEA-COMP:11060"/>
        <dbReference type="Rhea" id="RHEA-COMP:11605"/>
        <dbReference type="ChEBI" id="CHEBI:15378"/>
        <dbReference type="ChEBI" id="CHEBI:30013"/>
        <dbReference type="ChEBI" id="CHEBI:30616"/>
        <dbReference type="ChEBI" id="CHEBI:61977"/>
        <dbReference type="ChEBI" id="CHEBI:456216"/>
        <dbReference type="EC" id="2.7.11.1"/>
    </reaction>
</comment>
<evidence type="ECO:0000313" key="15">
    <source>
        <dbReference type="EMBL" id="KNE54266.1"/>
    </source>
</evidence>
<keyword evidence="9 12" id="KW-0067">ATP-binding</keyword>
<dbReference type="Proteomes" id="UP000054350">
    <property type="component" value="Unassembled WGS sequence"/>
</dbReference>
<dbReference type="SUPFAM" id="SSF56112">
    <property type="entry name" value="Protein kinase-like (PK-like)"/>
    <property type="match status" value="1"/>
</dbReference>
<dbReference type="AlphaFoldDB" id="A0A0L0RVZ9"/>
<feature type="region of interest" description="Disordered" evidence="13">
    <location>
        <begin position="589"/>
        <end position="620"/>
    </location>
</feature>
<evidence type="ECO:0000256" key="8">
    <source>
        <dbReference type="ARBA" id="ARBA00022777"/>
    </source>
</evidence>
<keyword evidence="5" id="KW-0723">Serine/threonine-protein kinase</keyword>
<comment type="subcellular location">
    <subcellularLocation>
        <location evidence="1">Cytoplasm</location>
    </subcellularLocation>
</comment>
<evidence type="ECO:0000256" key="11">
    <source>
        <dbReference type="ARBA" id="ARBA00048679"/>
    </source>
</evidence>